<dbReference type="Proteomes" id="UP000005839">
    <property type="component" value="Unassembled WGS sequence"/>
</dbReference>
<gene>
    <name evidence="1" type="ORF">KT99_11969</name>
</gene>
<keyword evidence="2" id="KW-1185">Reference proteome</keyword>
<dbReference type="AlphaFoldDB" id="A9DI18"/>
<protein>
    <submittedName>
        <fullName evidence="1">Uncharacterized protein</fullName>
    </submittedName>
</protein>
<dbReference type="EMBL" id="ABIC01000052">
    <property type="protein sequence ID" value="EDP99088.1"/>
    <property type="molecule type" value="Genomic_DNA"/>
</dbReference>
<sequence length="55" mass="6308">MKKIILLPLAWFIYQEVSTESLSVAKKQRPMANVVVAKAKIELIRDRGPVRPMSR</sequence>
<dbReference type="STRING" id="314608.KT99_11969"/>
<proteinExistence type="predicted"/>
<reference evidence="1 2" key="1">
    <citation type="submission" date="2007-10" db="EMBL/GenBank/DDBJ databases">
        <authorList>
            <person name="Yayanos A."/>
            <person name="Ferriera S."/>
            <person name="Johnson J."/>
            <person name="Kravitz S."/>
            <person name="Halpern A."/>
            <person name="Remington K."/>
            <person name="Beeson K."/>
            <person name="Tran B."/>
            <person name="Rogers Y.-H."/>
            <person name="Friedman R."/>
            <person name="Venter J.C."/>
        </authorList>
    </citation>
    <scope>NUCLEOTIDE SEQUENCE [LARGE SCALE GENOMIC DNA]</scope>
    <source>
        <strain evidence="1 2">KT99</strain>
    </source>
</reference>
<evidence type="ECO:0000313" key="2">
    <source>
        <dbReference type="Proteomes" id="UP000005839"/>
    </source>
</evidence>
<comment type="caution">
    <text evidence="1">The sequence shown here is derived from an EMBL/GenBank/DDBJ whole genome shotgun (WGS) entry which is preliminary data.</text>
</comment>
<organism evidence="1 2">
    <name type="scientific">Shewanella benthica KT99</name>
    <dbReference type="NCBI Taxonomy" id="314608"/>
    <lineage>
        <taxon>Bacteria</taxon>
        <taxon>Pseudomonadati</taxon>
        <taxon>Pseudomonadota</taxon>
        <taxon>Gammaproteobacteria</taxon>
        <taxon>Alteromonadales</taxon>
        <taxon>Shewanellaceae</taxon>
        <taxon>Shewanella</taxon>
    </lineage>
</organism>
<accession>A9DI18</accession>
<name>A9DI18_9GAMM</name>
<evidence type="ECO:0000313" key="1">
    <source>
        <dbReference type="EMBL" id="EDP99088.1"/>
    </source>
</evidence>